<gene>
    <name evidence="1" type="ORF">MSAR_07190</name>
</gene>
<evidence type="ECO:0000313" key="2">
    <source>
        <dbReference type="Proteomes" id="UP000466445"/>
    </source>
</evidence>
<proteinExistence type="predicted"/>
<keyword evidence="2" id="KW-1185">Reference proteome</keyword>
<dbReference type="KEGG" id="msar:MSAR_07190"/>
<accession>A0A7I7SLF8</accession>
<dbReference type="EMBL" id="AP022595">
    <property type="protein sequence ID" value="BBY57583.1"/>
    <property type="molecule type" value="Genomic_DNA"/>
</dbReference>
<reference evidence="1 2" key="1">
    <citation type="journal article" date="2019" name="Emerg. Microbes Infect.">
        <title>Comprehensive subspecies identification of 175 nontuberculous mycobacteria species based on 7547 genomic profiles.</title>
        <authorList>
            <person name="Matsumoto Y."/>
            <person name="Kinjo T."/>
            <person name="Motooka D."/>
            <person name="Nabeya D."/>
            <person name="Jung N."/>
            <person name="Uechi K."/>
            <person name="Horii T."/>
            <person name="Iida T."/>
            <person name="Fujita J."/>
            <person name="Nakamura S."/>
        </authorList>
    </citation>
    <scope>NUCLEOTIDE SEQUENCE [LARGE SCALE GENOMIC DNA]</scope>
    <source>
        <strain evidence="1 2">JCM 30395</strain>
    </source>
</reference>
<protein>
    <submittedName>
        <fullName evidence="1">Uncharacterized protein</fullName>
    </submittedName>
</protein>
<organism evidence="1 2">
    <name type="scientific">Mycolicibacterium sarraceniae</name>
    <dbReference type="NCBI Taxonomy" id="1534348"/>
    <lineage>
        <taxon>Bacteria</taxon>
        <taxon>Bacillati</taxon>
        <taxon>Actinomycetota</taxon>
        <taxon>Actinomycetes</taxon>
        <taxon>Mycobacteriales</taxon>
        <taxon>Mycobacteriaceae</taxon>
        <taxon>Mycolicibacterium</taxon>
    </lineage>
</organism>
<dbReference type="RefSeq" id="WP_163694830.1">
    <property type="nucleotide sequence ID" value="NZ_AP022595.1"/>
</dbReference>
<name>A0A7I7SLF8_9MYCO</name>
<dbReference type="Proteomes" id="UP000466445">
    <property type="component" value="Chromosome"/>
</dbReference>
<evidence type="ECO:0000313" key="1">
    <source>
        <dbReference type="EMBL" id="BBY57583.1"/>
    </source>
</evidence>
<sequence>MAHIGRVITAAALIAAHVSFMRMFGLGLALAALADATVVRMHHRVGIREGGPARHTG</sequence>
<dbReference type="AlphaFoldDB" id="A0A7I7SLF8"/>